<keyword evidence="3" id="KW-1185">Reference proteome</keyword>
<dbReference type="Proteomes" id="UP001595939">
    <property type="component" value="Unassembled WGS sequence"/>
</dbReference>
<evidence type="ECO:0000313" key="3">
    <source>
        <dbReference type="Proteomes" id="UP001595939"/>
    </source>
</evidence>
<name>A0ABV8YGP0_9DEIO</name>
<gene>
    <name evidence="2" type="ORF">ACFO0P_23245</name>
</gene>
<comment type="caution">
    <text evidence="2">The sequence shown here is derived from an EMBL/GenBank/DDBJ whole genome shotgun (WGS) entry which is preliminary data.</text>
</comment>
<dbReference type="Pfam" id="PF04069">
    <property type="entry name" value="OpuAC"/>
    <property type="match status" value="1"/>
</dbReference>
<accession>A0ABV8YGP0</accession>
<evidence type="ECO:0000259" key="1">
    <source>
        <dbReference type="Pfam" id="PF04069"/>
    </source>
</evidence>
<feature type="domain" description="ABC-type glycine betaine transport system substrate-binding" evidence="1">
    <location>
        <begin position="3"/>
        <end position="40"/>
    </location>
</feature>
<dbReference type="EMBL" id="JBHSEG010000037">
    <property type="protein sequence ID" value="MFC4456705.1"/>
    <property type="molecule type" value="Genomic_DNA"/>
</dbReference>
<proteinExistence type="predicted"/>
<evidence type="ECO:0000313" key="2">
    <source>
        <dbReference type="EMBL" id="MFC4456705.1"/>
    </source>
</evidence>
<dbReference type="InterPro" id="IPR007210">
    <property type="entry name" value="ABC_Gly_betaine_transp_sub-bd"/>
</dbReference>
<protein>
    <submittedName>
        <fullName evidence="2">Glycine betaine ABC transporter substrate-binding protein</fullName>
    </submittedName>
</protein>
<organism evidence="2 3">
    <name type="scientific">Deinococcus sonorensis</name>
    <dbReference type="NCBI Taxonomy" id="309891"/>
    <lineage>
        <taxon>Bacteria</taxon>
        <taxon>Thermotogati</taxon>
        <taxon>Deinococcota</taxon>
        <taxon>Deinococci</taxon>
        <taxon>Deinococcales</taxon>
        <taxon>Deinococcaceae</taxon>
        <taxon>Deinococcus</taxon>
    </lineage>
</organism>
<dbReference type="SUPFAM" id="SSF53850">
    <property type="entry name" value="Periplasmic binding protein-like II"/>
    <property type="match status" value="1"/>
</dbReference>
<sequence>MEGILNKVFATLNQQTLQTLNGQIAVEGRSAADVAQAYLKSKGLLR</sequence>
<dbReference type="Gene3D" id="3.40.190.10">
    <property type="entry name" value="Periplasmic binding protein-like II"/>
    <property type="match status" value="1"/>
</dbReference>
<reference evidence="3" key="1">
    <citation type="journal article" date="2019" name="Int. J. Syst. Evol. Microbiol.">
        <title>The Global Catalogue of Microorganisms (GCM) 10K type strain sequencing project: providing services to taxonomists for standard genome sequencing and annotation.</title>
        <authorList>
            <consortium name="The Broad Institute Genomics Platform"/>
            <consortium name="The Broad Institute Genome Sequencing Center for Infectious Disease"/>
            <person name="Wu L."/>
            <person name="Ma J."/>
        </authorList>
    </citation>
    <scope>NUCLEOTIDE SEQUENCE [LARGE SCALE GENOMIC DNA]</scope>
    <source>
        <strain evidence="3">CCUG 39970</strain>
    </source>
</reference>
<dbReference type="RefSeq" id="WP_380130208.1">
    <property type="nucleotide sequence ID" value="NZ_JBHSEG010000037.1"/>
</dbReference>